<accession>A0A518BVC2</accession>
<proteinExistence type="predicted"/>
<dbReference type="RefSeq" id="WP_145445036.1">
    <property type="nucleotide sequence ID" value="NZ_CP036280.1"/>
</dbReference>
<protein>
    <submittedName>
        <fullName evidence="1">Uncharacterized protein</fullName>
    </submittedName>
</protein>
<dbReference type="KEGG" id="mcad:Pan265_07390"/>
<name>A0A518BVC2_9BACT</name>
<reference evidence="1 2" key="1">
    <citation type="submission" date="2019-02" db="EMBL/GenBank/DDBJ databases">
        <title>Deep-cultivation of Planctomycetes and their phenomic and genomic characterization uncovers novel biology.</title>
        <authorList>
            <person name="Wiegand S."/>
            <person name="Jogler M."/>
            <person name="Boedeker C."/>
            <person name="Pinto D."/>
            <person name="Vollmers J."/>
            <person name="Rivas-Marin E."/>
            <person name="Kohn T."/>
            <person name="Peeters S.H."/>
            <person name="Heuer A."/>
            <person name="Rast P."/>
            <person name="Oberbeckmann S."/>
            <person name="Bunk B."/>
            <person name="Jeske O."/>
            <person name="Meyerdierks A."/>
            <person name="Storesund J.E."/>
            <person name="Kallscheuer N."/>
            <person name="Luecker S."/>
            <person name="Lage O.M."/>
            <person name="Pohl T."/>
            <person name="Merkel B.J."/>
            <person name="Hornburger P."/>
            <person name="Mueller R.-W."/>
            <person name="Bruemmer F."/>
            <person name="Labrenz M."/>
            <person name="Spormann A.M."/>
            <person name="Op den Camp H."/>
            <person name="Overmann J."/>
            <person name="Amann R."/>
            <person name="Jetten M.S.M."/>
            <person name="Mascher T."/>
            <person name="Medema M.H."/>
            <person name="Devos D.P."/>
            <person name="Kaster A.-K."/>
            <person name="Ovreas L."/>
            <person name="Rohde M."/>
            <person name="Galperin M.Y."/>
            <person name="Jogler C."/>
        </authorList>
    </citation>
    <scope>NUCLEOTIDE SEQUENCE [LARGE SCALE GENOMIC DNA]</scope>
    <source>
        <strain evidence="1 2">Pan265</strain>
    </source>
</reference>
<organism evidence="1 2">
    <name type="scientific">Mucisphaera calidilacus</name>
    <dbReference type="NCBI Taxonomy" id="2527982"/>
    <lineage>
        <taxon>Bacteria</taxon>
        <taxon>Pseudomonadati</taxon>
        <taxon>Planctomycetota</taxon>
        <taxon>Phycisphaerae</taxon>
        <taxon>Phycisphaerales</taxon>
        <taxon>Phycisphaeraceae</taxon>
        <taxon>Mucisphaera</taxon>
    </lineage>
</organism>
<gene>
    <name evidence="1" type="ORF">Pan265_07390</name>
</gene>
<dbReference type="EMBL" id="CP036280">
    <property type="protein sequence ID" value="QDU70897.1"/>
    <property type="molecule type" value="Genomic_DNA"/>
</dbReference>
<evidence type="ECO:0000313" key="2">
    <source>
        <dbReference type="Proteomes" id="UP000320386"/>
    </source>
</evidence>
<keyword evidence="2" id="KW-1185">Reference proteome</keyword>
<sequence length="81" mass="8985">MMNKITIPIPDDLAEDQVRELEGYLSDQVRAITGEFEGVAITATAREEIARRIRAGLEALRAGEVFTSAEARARLEKKLRG</sequence>
<dbReference type="Proteomes" id="UP000320386">
    <property type="component" value="Chromosome"/>
</dbReference>
<dbReference type="AlphaFoldDB" id="A0A518BVC2"/>
<evidence type="ECO:0000313" key="1">
    <source>
        <dbReference type="EMBL" id="QDU70897.1"/>
    </source>
</evidence>